<dbReference type="SUPFAM" id="SSF53474">
    <property type="entry name" value="alpha/beta-Hydrolases"/>
    <property type="match status" value="1"/>
</dbReference>
<proteinExistence type="predicted"/>
<gene>
    <name evidence="3" type="ORF">RRH01S_01_06390</name>
</gene>
<dbReference type="PANTHER" id="PTHR43329">
    <property type="entry name" value="EPOXIDE HYDROLASE"/>
    <property type="match status" value="1"/>
</dbReference>
<dbReference type="EMBL" id="BAYX01000001">
    <property type="protein sequence ID" value="GAJ91165.1"/>
    <property type="molecule type" value="Genomic_DNA"/>
</dbReference>
<feature type="domain" description="AB hydrolase-1" evidence="2">
    <location>
        <begin position="23"/>
        <end position="277"/>
    </location>
</feature>
<protein>
    <submittedName>
        <fullName evidence="3">Peptidase S33 family protein</fullName>
    </submittedName>
</protein>
<dbReference type="InterPro" id="IPR000639">
    <property type="entry name" value="Epox_hydrolase-like"/>
</dbReference>
<dbReference type="RefSeq" id="WP_042469914.1">
    <property type="nucleotide sequence ID" value="NZ_BAYX01000001.1"/>
</dbReference>
<evidence type="ECO:0000313" key="3">
    <source>
        <dbReference type="EMBL" id="GAJ91165.1"/>
    </source>
</evidence>
<reference evidence="3 4" key="1">
    <citation type="submission" date="2014-05" db="EMBL/GenBank/DDBJ databases">
        <title>Whole genome shotgun sequence of Rhizobium rhizogenes NBRC 13257.</title>
        <authorList>
            <person name="Katano-Makiyama Y."/>
            <person name="Hosoyama A."/>
            <person name="Hashimoto M."/>
            <person name="Hosoyama Y."/>
            <person name="Noguchi M."/>
            <person name="Tsuchikane K."/>
            <person name="Kimura A."/>
            <person name="Ohji S."/>
            <person name="Ichikawa N."/>
            <person name="Yamazoe A."/>
            <person name="Fujita N."/>
        </authorList>
    </citation>
    <scope>NUCLEOTIDE SEQUENCE [LARGE SCALE GENOMIC DNA]</scope>
    <source>
        <strain evidence="3 4">NBRC 13257</strain>
    </source>
</reference>
<dbReference type="AlphaFoldDB" id="A0AA87U2T9"/>
<dbReference type="InterPro" id="IPR000073">
    <property type="entry name" value="AB_hydrolase_1"/>
</dbReference>
<dbReference type="InterPro" id="IPR029058">
    <property type="entry name" value="AB_hydrolase_fold"/>
</dbReference>
<comment type="caution">
    <text evidence="3">The sequence shown here is derived from an EMBL/GenBank/DDBJ whole genome shotgun (WGS) entry which is preliminary data.</text>
</comment>
<organism evidence="3 4">
    <name type="scientific">Rhizobium rhizogenes NBRC 13257</name>
    <dbReference type="NCBI Taxonomy" id="1220581"/>
    <lineage>
        <taxon>Bacteria</taxon>
        <taxon>Pseudomonadati</taxon>
        <taxon>Pseudomonadota</taxon>
        <taxon>Alphaproteobacteria</taxon>
        <taxon>Hyphomicrobiales</taxon>
        <taxon>Rhizobiaceae</taxon>
        <taxon>Rhizobium/Agrobacterium group</taxon>
        <taxon>Rhizobium</taxon>
    </lineage>
</organism>
<dbReference type="GO" id="GO:0016787">
    <property type="term" value="F:hydrolase activity"/>
    <property type="evidence" value="ECO:0007669"/>
    <property type="project" value="UniProtKB-KW"/>
</dbReference>
<sequence length="293" mass="32183">MKKIAAGVLDVAYEEIGPEDGSAVLLLHGFPYDVHAYDEVARQLAGKGLRCIIPFLRGYGPTRFLLAETPRSGEQAALGADLLVLMDALSIESAILGGYDWGGRAACIVAALWPERVRGLVSCGAGYNIQNIARAGAPLSPEEEFRYWYQYYFHSERGRAGLAANRREFCRLLWRLWSPTWAFDDETFNRSAVAFDNRDFVDVVIHSYRHRFGGIAGDPAFAEIEARLAKQPDITVPTIVLQGADDGVDPPQAVDRDAAHFSAFYERRIIAGVGHNLPQEAPGAFAEAVLSLV</sequence>
<dbReference type="Gene3D" id="3.40.50.1820">
    <property type="entry name" value="alpha/beta hydrolase"/>
    <property type="match status" value="1"/>
</dbReference>
<dbReference type="Proteomes" id="UP000026941">
    <property type="component" value="Unassembled WGS sequence"/>
</dbReference>
<dbReference type="Pfam" id="PF00561">
    <property type="entry name" value="Abhydrolase_1"/>
    <property type="match status" value="1"/>
</dbReference>
<evidence type="ECO:0000259" key="2">
    <source>
        <dbReference type="Pfam" id="PF00561"/>
    </source>
</evidence>
<accession>A0AA87U2T9</accession>
<dbReference type="PRINTS" id="PR00412">
    <property type="entry name" value="EPOXHYDRLASE"/>
</dbReference>
<evidence type="ECO:0000313" key="4">
    <source>
        <dbReference type="Proteomes" id="UP000026941"/>
    </source>
</evidence>
<evidence type="ECO:0000256" key="1">
    <source>
        <dbReference type="ARBA" id="ARBA00022801"/>
    </source>
</evidence>
<name>A0AA87U2T9_RHIRH</name>
<keyword evidence="1" id="KW-0378">Hydrolase</keyword>